<dbReference type="GO" id="GO:0032259">
    <property type="term" value="P:methylation"/>
    <property type="evidence" value="ECO:0007669"/>
    <property type="project" value="UniProtKB-KW"/>
</dbReference>
<reference evidence="2" key="1">
    <citation type="submission" date="2022-10" db="EMBL/GenBank/DDBJ databases">
        <title>Description of Fervidibacillus gen. nov. in the family Fervidibacillaceae fam. nov. with two species, Fervidibacillus albus sp. nov., and Fervidibacillus halotolerans sp. nov., isolated from tidal flat sediments.</title>
        <authorList>
            <person name="Kwon K.K."/>
            <person name="Yang S.-H."/>
        </authorList>
    </citation>
    <scope>NUCLEOTIDE SEQUENCE</scope>
    <source>
        <strain evidence="2">JCM 19140</strain>
    </source>
</reference>
<dbReference type="RefSeq" id="WP_263072007.1">
    <property type="nucleotide sequence ID" value="NZ_JAOUSF010000002.1"/>
</dbReference>
<dbReference type="EMBL" id="JAOUSF010000002">
    <property type="protein sequence ID" value="MCU9612795.1"/>
    <property type="molecule type" value="Genomic_DNA"/>
</dbReference>
<dbReference type="AlphaFoldDB" id="A0AAE3IVF8"/>
<evidence type="ECO:0000313" key="2">
    <source>
        <dbReference type="EMBL" id="MCU9612795.1"/>
    </source>
</evidence>
<dbReference type="Gene3D" id="3.40.50.150">
    <property type="entry name" value="Vaccinia Virus protein VP39"/>
    <property type="match status" value="1"/>
</dbReference>
<keyword evidence="2" id="KW-0489">Methyltransferase</keyword>
<evidence type="ECO:0000259" key="1">
    <source>
        <dbReference type="Pfam" id="PF13847"/>
    </source>
</evidence>
<accession>A0AAE3IVF8</accession>
<dbReference type="Proteomes" id="UP001209318">
    <property type="component" value="Unassembled WGS sequence"/>
</dbReference>
<gene>
    <name evidence="2" type="ORF">OEV98_04435</name>
</gene>
<name>A0AAE3IVF8_9BACI</name>
<evidence type="ECO:0000313" key="3">
    <source>
        <dbReference type="Proteomes" id="UP001209318"/>
    </source>
</evidence>
<dbReference type="SUPFAM" id="SSF53335">
    <property type="entry name" value="S-adenosyl-L-methionine-dependent methyltransferases"/>
    <property type="match status" value="1"/>
</dbReference>
<proteinExistence type="predicted"/>
<protein>
    <submittedName>
        <fullName evidence="2">Class I SAM-dependent methyltransferase</fullName>
    </submittedName>
</protein>
<dbReference type="InterPro" id="IPR025714">
    <property type="entry name" value="Methyltranfer_dom"/>
</dbReference>
<dbReference type="CDD" id="cd02440">
    <property type="entry name" value="AdoMet_MTases"/>
    <property type="match status" value="1"/>
</dbReference>
<sequence>MTEIRTNKIFDYFQQIGLTIETDSNEFWNKIEQIHGKDIKYQLMDSMKKRGTSDDRKFSKTDSIYELKNRTLSLSIDFSSATADFTKGFLEWFIEFPLPVSPKKILEIGCDNGITTCFLALLFPEAAIIGIDQSKNGILCAQQLANLLGLTNITFVAEDFLAYSKHSCICDFDLIISLKTMHEMMTVQAYHTNFSTNAFINKLTLTSDPIVHAIKQLLKNEKSTYISCERFLTVQSYAYWSELLRKSQLFIDWEHATINHSTAWNQAEKMPIFIANGTNHECSTYNGLLQMATKYDDSVIDSFERVTDILAEEFLNNITKKAFLGGTQISWQNSGEKLRLECWKDTTSAYLHKYNNLGNSELRKFPLSEIDEIFYEIEEYIAEIASPYETNTDDYETIVERNSL</sequence>
<dbReference type="Pfam" id="PF13847">
    <property type="entry name" value="Methyltransf_31"/>
    <property type="match status" value="1"/>
</dbReference>
<feature type="domain" description="Methyltransferase" evidence="1">
    <location>
        <begin position="103"/>
        <end position="225"/>
    </location>
</feature>
<dbReference type="GO" id="GO:0008168">
    <property type="term" value="F:methyltransferase activity"/>
    <property type="evidence" value="ECO:0007669"/>
    <property type="project" value="UniProtKB-KW"/>
</dbReference>
<dbReference type="InterPro" id="IPR029063">
    <property type="entry name" value="SAM-dependent_MTases_sf"/>
</dbReference>
<organism evidence="2 3">
    <name type="scientific">Perspicuibacillus lycopersici</name>
    <dbReference type="NCBI Taxonomy" id="1325689"/>
    <lineage>
        <taxon>Bacteria</taxon>
        <taxon>Bacillati</taxon>
        <taxon>Bacillota</taxon>
        <taxon>Bacilli</taxon>
        <taxon>Bacillales</taxon>
        <taxon>Bacillaceae</taxon>
        <taxon>Perspicuibacillus</taxon>
    </lineage>
</organism>
<comment type="caution">
    <text evidence="2">The sequence shown here is derived from an EMBL/GenBank/DDBJ whole genome shotgun (WGS) entry which is preliminary data.</text>
</comment>
<keyword evidence="3" id="KW-1185">Reference proteome</keyword>
<keyword evidence="2" id="KW-0808">Transferase</keyword>